<dbReference type="SUPFAM" id="SSF51206">
    <property type="entry name" value="cAMP-binding domain-like"/>
    <property type="match status" value="1"/>
</dbReference>
<dbReference type="InterPro" id="IPR014710">
    <property type="entry name" value="RmlC-like_jellyroll"/>
</dbReference>
<dbReference type="Pfam" id="PF15977">
    <property type="entry name" value="HTH_46"/>
    <property type="match status" value="1"/>
</dbReference>
<keyword evidence="2" id="KW-0238">DNA-binding</keyword>
<evidence type="ECO:0000259" key="1">
    <source>
        <dbReference type="Pfam" id="PF15977"/>
    </source>
</evidence>
<reference evidence="2" key="1">
    <citation type="submission" date="2019-05" db="EMBL/GenBank/DDBJ databases">
        <authorList>
            <consortium name="Pathogen Informatics"/>
        </authorList>
    </citation>
    <scope>NUCLEOTIDE SEQUENCE [LARGE SCALE GENOMIC DNA]</scope>
    <source>
        <strain evidence="2">NCTC12965</strain>
    </source>
</reference>
<sequence length="224" mass="25545">MYDFSKVTERTKALAAVDEILASIRSIAQIKQGRTGQRFYLEQNDKRMCFLLYSGICIAKRTQDSLVLSTIRAPCIIGLQDVFHAKSDVQLLAISDVEYGILPVDDFFRYADTNDVWKDICLMLMLSTTRFSEYQRETVGISNYELICNLLNSLSIEDFEIRATTTALEYIQERSLLSRSGIMKTLSSLKTGGYIDIKKWVADQNKLFTKKVLIIAISKFLACR</sequence>
<dbReference type="InterPro" id="IPR041687">
    <property type="entry name" value="HTH_46"/>
</dbReference>
<gene>
    <name evidence="2" type="ORF">NCTC12965_04563</name>
</gene>
<accession>A0A4U9V5B7</accession>
<dbReference type="EMBL" id="CABEEZ010000097">
    <property type="protein sequence ID" value="VTR40837.1"/>
    <property type="molecule type" value="Genomic_DNA"/>
</dbReference>
<dbReference type="AlphaFoldDB" id="A0A4U9V5B7"/>
<protein>
    <submittedName>
        <fullName evidence="2">Putative DNA-binding transcriptional regulator</fullName>
    </submittedName>
</protein>
<proteinExistence type="predicted"/>
<name>A0A4U9V5B7_SERFO</name>
<evidence type="ECO:0000313" key="2">
    <source>
        <dbReference type="EMBL" id="VTR40837.1"/>
    </source>
</evidence>
<dbReference type="GO" id="GO:0003677">
    <property type="term" value="F:DNA binding"/>
    <property type="evidence" value="ECO:0007669"/>
    <property type="project" value="UniProtKB-KW"/>
</dbReference>
<dbReference type="Gene3D" id="2.60.120.10">
    <property type="entry name" value="Jelly Rolls"/>
    <property type="match status" value="1"/>
</dbReference>
<organism evidence="2">
    <name type="scientific">Serratia fonticola</name>
    <dbReference type="NCBI Taxonomy" id="47917"/>
    <lineage>
        <taxon>Bacteria</taxon>
        <taxon>Pseudomonadati</taxon>
        <taxon>Pseudomonadota</taxon>
        <taxon>Gammaproteobacteria</taxon>
        <taxon>Enterobacterales</taxon>
        <taxon>Yersiniaceae</taxon>
        <taxon>Serratia</taxon>
    </lineage>
</organism>
<dbReference type="InterPro" id="IPR018490">
    <property type="entry name" value="cNMP-bd_dom_sf"/>
</dbReference>
<feature type="domain" description="IprA winged helix-turn-helix" evidence="1">
    <location>
        <begin position="144"/>
        <end position="199"/>
    </location>
</feature>